<reference evidence="3" key="4">
    <citation type="submission" date="2016-08" db="EMBL/GenBank/DDBJ databases">
        <title>Sequencing, assembly and comparative genomics of S. aureofaciens ATCC 10762.</title>
        <authorList>
            <person name="Gradnigo J.S."/>
            <person name="Johnson N."/>
            <person name="Somerville G.A."/>
        </authorList>
    </citation>
    <scope>NUCLEOTIDE SEQUENCE [LARGE SCALE GENOMIC DNA]</scope>
    <source>
        <strain evidence="3">ATCC 10762 / DSM 40127 / CCM 3239 / JCM 4008 / LMG 5968 / NBRC 12843 / NCIMB 8234 / A-377</strain>
    </source>
</reference>
<gene>
    <name evidence="1" type="ORF">GCM10010502_35230</name>
    <name evidence="2" type="ORF">HS99_0015455</name>
</gene>
<reference evidence="2 3" key="2">
    <citation type="submission" date="2014-07" db="EMBL/GenBank/DDBJ databases">
        <authorList>
            <person name="Zhang J.E."/>
            <person name="Yang H."/>
            <person name="Guo J."/>
            <person name="Deng Z."/>
            <person name="Luo H."/>
            <person name="Luo M."/>
            <person name="Zhao B."/>
        </authorList>
    </citation>
    <scope>NUCLEOTIDE SEQUENCE [LARGE SCALE GENOMIC DNA]</scope>
    <source>
        <strain evidence="2">ATCC 10762</strain>
        <strain evidence="3">ATCC 10762 / DSM 40127 / CCM 3239 / JCM 4008 / LMG 5968 / NBRC 12843 / NCIMB 8234 / A-377</strain>
    </source>
</reference>
<accession>A0A1E7MW60</accession>
<protein>
    <recommendedName>
        <fullName evidence="4">DUF742 domain-containing protein</fullName>
    </recommendedName>
</protein>
<dbReference type="KEGG" id="kau:B6264_04630"/>
<evidence type="ECO:0000313" key="1">
    <source>
        <dbReference type="EMBL" id="GGU80186.1"/>
    </source>
</evidence>
<dbReference type="OrthoDB" id="4274007at2"/>
<proteinExistence type="predicted"/>
<keyword evidence="3" id="KW-1185">Reference proteome</keyword>
<organism evidence="2 3">
    <name type="scientific">Kitasatospora aureofaciens</name>
    <name type="common">Streptomyces aureofaciens</name>
    <dbReference type="NCBI Taxonomy" id="1894"/>
    <lineage>
        <taxon>Bacteria</taxon>
        <taxon>Bacillati</taxon>
        <taxon>Actinomycetota</taxon>
        <taxon>Actinomycetes</taxon>
        <taxon>Kitasatosporales</taxon>
        <taxon>Streptomycetaceae</taxon>
        <taxon>Kitasatospora</taxon>
    </lineage>
</organism>
<dbReference type="Proteomes" id="UP000037395">
    <property type="component" value="Unassembled WGS sequence"/>
</dbReference>
<reference evidence="1" key="5">
    <citation type="submission" date="2020-09" db="EMBL/GenBank/DDBJ databases">
        <authorList>
            <person name="Sun Q."/>
            <person name="Ohkuma M."/>
        </authorList>
    </citation>
    <scope>NUCLEOTIDE SEQUENCE</scope>
    <source>
        <strain evidence="1">JCM 4434</strain>
    </source>
</reference>
<dbReference type="RefSeq" id="WP_030288251.1">
    <property type="nucleotide sequence ID" value="NZ_BMUB01000007.1"/>
</dbReference>
<accession>A0A8H9HPX9</accession>
<reference evidence="1" key="1">
    <citation type="journal article" date="2014" name="Int. J. Syst. Evol. Microbiol.">
        <title>Complete genome sequence of Corynebacterium casei LMG S-19264T (=DSM 44701T), isolated from a smear-ripened cheese.</title>
        <authorList>
            <consortium name="US DOE Joint Genome Institute (JGI-PGF)"/>
            <person name="Walter F."/>
            <person name="Albersmeier A."/>
            <person name="Kalinowski J."/>
            <person name="Ruckert C."/>
        </authorList>
    </citation>
    <scope>NUCLEOTIDE SEQUENCE</scope>
    <source>
        <strain evidence="1">JCM 4434</strain>
    </source>
</reference>
<reference evidence="2" key="3">
    <citation type="submission" date="2016-08" db="EMBL/GenBank/DDBJ databases">
        <title>Sequencing, Assembly and Comparative Genomics of S. aureofaciens ATCC 10762.</title>
        <authorList>
            <person name="Gradnigo J.S."/>
            <person name="Johnson N."/>
            <person name="Somerville G.A."/>
        </authorList>
    </citation>
    <scope>NUCLEOTIDE SEQUENCE [LARGE SCALE GENOMIC DNA]</scope>
    <source>
        <strain evidence="2">ATCC 10762</strain>
    </source>
</reference>
<sequence length="120" mass="13266">MTAVPRRRMVPAYLATGGRSRPGTEGFERLTVLFADRADRAEPPTELEPEHRRLWELLRPGALTVVEAAAHLRLPVSATVFLAADLVEAGCLHARAPIPRAQQTDRSIVERLLVGLRALR</sequence>
<evidence type="ECO:0000313" key="3">
    <source>
        <dbReference type="Proteomes" id="UP000037395"/>
    </source>
</evidence>
<dbReference type="Pfam" id="PF05331">
    <property type="entry name" value="DUF742"/>
    <property type="match status" value="1"/>
</dbReference>
<dbReference type="Proteomes" id="UP000610124">
    <property type="component" value="Unassembled WGS sequence"/>
</dbReference>
<dbReference type="PANTHER" id="PTHR36221">
    <property type="entry name" value="DUF742 DOMAIN-CONTAINING PROTEIN"/>
    <property type="match status" value="1"/>
</dbReference>
<evidence type="ECO:0000313" key="2">
    <source>
        <dbReference type="EMBL" id="OEV32666.1"/>
    </source>
</evidence>
<dbReference type="EMBL" id="BMUB01000007">
    <property type="protein sequence ID" value="GGU80186.1"/>
    <property type="molecule type" value="Genomic_DNA"/>
</dbReference>
<dbReference type="PANTHER" id="PTHR36221:SF1">
    <property type="entry name" value="DUF742 DOMAIN-CONTAINING PROTEIN"/>
    <property type="match status" value="1"/>
</dbReference>
<dbReference type="AlphaFoldDB" id="A0A1E7MW60"/>
<comment type="caution">
    <text evidence="2">The sequence shown here is derived from an EMBL/GenBank/DDBJ whole genome shotgun (WGS) entry which is preliminary data.</text>
</comment>
<dbReference type="InterPro" id="IPR007995">
    <property type="entry name" value="DUF742"/>
</dbReference>
<name>A0A1E7MW60_KITAU</name>
<dbReference type="EMBL" id="JPRF03000087">
    <property type="protein sequence ID" value="OEV32666.1"/>
    <property type="molecule type" value="Genomic_DNA"/>
</dbReference>
<dbReference type="GeneID" id="97486584"/>
<evidence type="ECO:0008006" key="4">
    <source>
        <dbReference type="Google" id="ProtNLM"/>
    </source>
</evidence>